<dbReference type="EnsemblPlants" id="OGLUM04G30910.2">
    <property type="protein sequence ID" value="OGLUM04G30910.2"/>
    <property type="gene ID" value="OGLUM04G30910"/>
</dbReference>
<evidence type="ECO:0000313" key="3">
    <source>
        <dbReference type="Proteomes" id="UP000026961"/>
    </source>
</evidence>
<feature type="region of interest" description="Disordered" evidence="1">
    <location>
        <begin position="1"/>
        <end position="90"/>
    </location>
</feature>
<reference evidence="2" key="2">
    <citation type="submission" date="2018-05" db="EMBL/GenBank/DDBJ databases">
        <title>OgluRS3 (Oryza glumaepatula Reference Sequence Version 3).</title>
        <authorList>
            <person name="Zhang J."/>
            <person name="Kudrna D."/>
            <person name="Lee S."/>
            <person name="Talag J."/>
            <person name="Welchert J."/>
            <person name="Wing R.A."/>
        </authorList>
    </citation>
    <scope>NUCLEOTIDE SEQUENCE [LARGE SCALE GENOMIC DNA]</scope>
</reference>
<sequence length="216" mass="24467">MVKLEQTHDITAHSTTATKKKQNKKNREPRPSSATKKQNNPRSASHAPRRPRSSPSAASSTAEAPPPSRRRCDPRHPRPPTREEDVTPRHHRLLAAVAATTRLPSNRDNSQRGIYAHRLRRFLAVVLLRPLSHHHQEGDAAAFADSCCHIKRSLIAVRSGTPPRCGQPTLDWKRRRRFKLRLHRPAPTSFTVIRKDLEAHSLQLSILHHPGRGTRI</sequence>
<organism evidence="2">
    <name type="scientific">Oryza glumipatula</name>
    <dbReference type="NCBI Taxonomy" id="40148"/>
    <lineage>
        <taxon>Eukaryota</taxon>
        <taxon>Viridiplantae</taxon>
        <taxon>Streptophyta</taxon>
        <taxon>Embryophyta</taxon>
        <taxon>Tracheophyta</taxon>
        <taxon>Spermatophyta</taxon>
        <taxon>Magnoliopsida</taxon>
        <taxon>Liliopsida</taxon>
        <taxon>Poales</taxon>
        <taxon>Poaceae</taxon>
        <taxon>BOP clade</taxon>
        <taxon>Oryzoideae</taxon>
        <taxon>Oryzeae</taxon>
        <taxon>Oryzinae</taxon>
        <taxon>Oryza</taxon>
    </lineage>
</organism>
<name>A0A0D9ZSY3_9ORYZ</name>
<evidence type="ECO:0000313" key="2">
    <source>
        <dbReference type="EnsemblPlants" id="OGLUM04G30910.2"/>
    </source>
</evidence>
<feature type="compositionally biased region" description="Basic and acidic residues" evidence="1">
    <location>
        <begin position="1"/>
        <end position="11"/>
    </location>
</feature>
<dbReference type="AlphaFoldDB" id="A0A0D9ZSY3"/>
<keyword evidence="3" id="KW-1185">Reference proteome</keyword>
<evidence type="ECO:0000256" key="1">
    <source>
        <dbReference type="SAM" id="MobiDB-lite"/>
    </source>
</evidence>
<dbReference type="Gramene" id="OGLUM04G30910.2">
    <property type="protein sequence ID" value="OGLUM04G30910.2"/>
    <property type="gene ID" value="OGLUM04G30910"/>
</dbReference>
<protein>
    <submittedName>
        <fullName evidence="2">Uncharacterized protein</fullName>
    </submittedName>
</protein>
<proteinExistence type="predicted"/>
<feature type="compositionally biased region" description="Low complexity" evidence="1">
    <location>
        <begin position="53"/>
        <end position="63"/>
    </location>
</feature>
<feature type="compositionally biased region" description="Basic and acidic residues" evidence="1">
    <location>
        <begin position="70"/>
        <end position="88"/>
    </location>
</feature>
<reference evidence="2" key="1">
    <citation type="submission" date="2015-04" db="UniProtKB">
        <authorList>
            <consortium name="EnsemblPlants"/>
        </authorList>
    </citation>
    <scope>IDENTIFICATION</scope>
</reference>
<dbReference type="Proteomes" id="UP000026961">
    <property type="component" value="Chromosome 4"/>
</dbReference>
<accession>A0A0D9ZSY3</accession>